<feature type="domain" description="Signal transduction histidine kinase subgroup 3 dimerisation and phosphoacceptor" evidence="13">
    <location>
        <begin position="191"/>
        <end position="256"/>
    </location>
</feature>
<dbReference type="GO" id="GO:0046983">
    <property type="term" value="F:protein dimerization activity"/>
    <property type="evidence" value="ECO:0007669"/>
    <property type="project" value="InterPro"/>
</dbReference>
<dbReference type="PANTHER" id="PTHR24421:SF10">
    <property type="entry name" value="NITRATE_NITRITE SENSOR PROTEIN NARQ"/>
    <property type="match status" value="1"/>
</dbReference>
<dbReference type="EC" id="2.7.13.3" evidence="2"/>
<keyword evidence="11" id="KW-1133">Transmembrane helix</keyword>
<keyword evidence="3" id="KW-0597">Phosphoprotein</keyword>
<dbReference type="InterPro" id="IPR036890">
    <property type="entry name" value="HATPase_C_sf"/>
</dbReference>
<feature type="transmembrane region" description="Helical" evidence="11">
    <location>
        <begin position="138"/>
        <end position="158"/>
    </location>
</feature>
<evidence type="ECO:0000256" key="6">
    <source>
        <dbReference type="ARBA" id="ARBA00022777"/>
    </source>
</evidence>
<keyword evidence="11" id="KW-0472">Membrane</keyword>
<dbReference type="CDD" id="cd16917">
    <property type="entry name" value="HATPase_UhpB-NarQ-NarX-like"/>
    <property type="match status" value="1"/>
</dbReference>
<comment type="caution">
    <text evidence="15">The sequence shown here is derived from an EMBL/GenBank/DDBJ whole genome shotgun (WGS) entry which is preliminary data.</text>
</comment>
<evidence type="ECO:0000259" key="12">
    <source>
        <dbReference type="Pfam" id="PF02518"/>
    </source>
</evidence>
<gene>
    <name evidence="15" type="ORF">J2S42_005424</name>
</gene>
<evidence type="ECO:0000259" key="13">
    <source>
        <dbReference type="Pfam" id="PF07730"/>
    </source>
</evidence>
<dbReference type="Proteomes" id="UP001240236">
    <property type="component" value="Unassembled WGS sequence"/>
</dbReference>
<keyword evidence="6 15" id="KW-0418">Kinase</keyword>
<evidence type="ECO:0000256" key="9">
    <source>
        <dbReference type="SAM" id="Coils"/>
    </source>
</evidence>
<comment type="catalytic activity">
    <reaction evidence="1">
        <text>ATP + protein L-histidine = ADP + protein N-phospho-L-histidine.</text>
        <dbReference type="EC" id="2.7.13.3"/>
    </reaction>
</comment>
<dbReference type="AlphaFoldDB" id="A0AAE3W5I0"/>
<evidence type="ECO:0000313" key="16">
    <source>
        <dbReference type="Proteomes" id="UP001240236"/>
    </source>
</evidence>
<evidence type="ECO:0000256" key="4">
    <source>
        <dbReference type="ARBA" id="ARBA00022679"/>
    </source>
</evidence>
<reference evidence="15 16" key="1">
    <citation type="submission" date="2023-07" db="EMBL/GenBank/DDBJ databases">
        <title>Sequencing the genomes of 1000 actinobacteria strains.</title>
        <authorList>
            <person name="Klenk H.-P."/>
        </authorList>
    </citation>
    <scope>NUCLEOTIDE SEQUENCE [LARGE SCALE GENOMIC DNA]</scope>
    <source>
        <strain evidence="15 16">DSM 44709</strain>
    </source>
</reference>
<organism evidence="15 16">
    <name type="scientific">Catenuloplanes indicus</name>
    <dbReference type="NCBI Taxonomy" id="137267"/>
    <lineage>
        <taxon>Bacteria</taxon>
        <taxon>Bacillati</taxon>
        <taxon>Actinomycetota</taxon>
        <taxon>Actinomycetes</taxon>
        <taxon>Micromonosporales</taxon>
        <taxon>Micromonosporaceae</taxon>
        <taxon>Catenuloplanes</taxon>
    </lineage>
</organism>
<feature type="domain" description="DUF7134" evidence="14">
    <location>
        <begin position="16"/>
        <end position="163"/>
    </location>
</feature>
<dbReference type="GO" id="GO:0016020">
    <property type="term" value="C:membrane"/>
    <property type="evidence" value="ECO:0007669"/>
    <property type="project" value="InterPro"/>
</dbReference>
<dbReference type="InterPro" id="IPR003594">
    <property type="entry name" value="HATPase_dom"/>
</dbReference>
<dbReference type="InterPro" id="IPR050482">
    <property type="entry name" value="Sensor_HK_TwoCompSys"/>
</dbReference>
<dbReference type="Pfam" id="PF02518">
    <property type="entry name" value="HATPase_c"/>
    <property type="match status" value="1"/>
</dbReference>
<protein>
    <recommendedName>
        <fullName evidence="2">histidine kinase</fullName>
        <ecNumber evidence="2">2.7.13.3</ecNumber>
    </recommendedName>
</protein>
<dbReference type="EMBL" id="JAUSUZ010000001">
    <property type="protein sequence ID" value="MDQ0368755.1"/>
    <property type="molecule type" value="Genomic_DNA"/>
</dbReference>
<dbReference type="Pfam" id="PF07730">
    <property type="entry name" value="HisKA_3"/>
    <property type="match status" value="1"/>
</dbReference>
<dbReference type="SUPFAM" id="SSF55874">
    <property type="entry name" value="ATPase domain of HSP90 chaperone/DNA topoisomerase II/histidine kinase"/>
    <property type="match status" value="1"/>
</dbReference>
<keyword evidence="8" id="KW-0902">Two-component regulatory system</keyword>
<evidence type="ECO:0000256" key="1">
    <source>
        <dbReference type="ARBA" id="ARBA00000085"/>
    </source>
</evidence>
<evidence type="ECO:0000256" key="2">
    <source>
        <dbReference type="ARBA" id="ARBA00012438"/>
    </source>
</evidence>
<evidence type="ECO:0000256" key="8">
    <source>
        <dbReference type="ARBA" id="ARBA00023012"/>
    </source>
</evidence>
<proteinExistence type="predicted"/>
<dbReference type="InterPro" id="IPR011712">
    <property type="entry name" value="Sig_transdc_His_kin_sub3_dim/P"/>
</dbReference>
<keyword evidence="9" id="KW-0175">Coiled coil</keyword>
<feature type="coiled-coil region" evidence="9">
    <location>
        <begin position="159"/>
        <end position="193"/>
    </location>
</feature>
<dbReference type="Gene3D" id="3.30.565.10">
    <property type="entry name" value="Histidine kinase-like ATPase, C-terminal domain"/>
    <property type="match status" value="1"/>
</dbReference>
<dbReference type="Gene3D" id="1.20.5.1930">
    <property type="match status" value="1"/>
</dbReference>
<keyword evidence="5" id="KW-0547">Nucleotide-binding</keyword>
<keyword evidence="4" id="KW-0808">Transferase</keyword>
<keyword evidence="11" id="KW-0812">Transmembrane</keyword>
<feature type="transmembrane region" description="Helical" evidence="11">
    <location>
        <begin position="21"/>
        <end position="38"/>
    </location>
</feature>
<evidence type="ECO:0000259" key="14">
    <source>
        <dbReference type="Pfam" id="PF23539"/>
    </source>
</evidence>
<evidence type="ECO:0000256" key="5">
    <source>
        <dbReference type="ARBA" id="ARBA00022741"/>
    </source>
</evidence>
<feature type="transmembrane region" description="Helical" evidence="11">
    <location>
        <begin position="114"/>
        <end position="132"/>
    </location>
</feature>
<feature type="domain" description="Histidine kinase/HSP90-like ATPase" evidence="12">
    <location>
        <begin position="307"/>
        <end position="394"/>
    </location>
</feature>
<dbReference type="GO" id="GO:0005524">
    <property type="term" value="F:ATP binding"/>
    <property type="evidence" value="ECO:0007669"/>
    <property type="project" value="UniProtKB-KW"/>
</dbReference>
<sequence>MRIDLRTLGVVVRCRRFAGRHRTLVDAGLAALLLAVQFSQRAPGPAGAVLVIALHVPLIWRRARPVPAFWATLALAVVCDLHAWRYEPRQPFVFAVLMVAIYAVALYEPDRRHLWAAVAAGELASAIMLASSRSWAEYSGALLFASALLAAAASLGVVRQTRRAYLAELEERARRLERESDQQAQLAVAAERARIAREMHDIVAHNLTVMVALADGAALTVTRSPELAADTMHTVSATGRQALGEMRRLLGLLRSDSPAPAPQARAPQPGFADIDGLIAQVRTAGLAVTVTQHGTPVEAWGPGAGLTAYRLVQEALTNTLKHAGPGTNARLDLRYEPHGMELSVTDDGRAPARTSPGTGGHGLAGMAERVGSYDGTVESGPLPGGGWQVRARLTFGASA</sequence>
<feature type="region of interest" description="Disordered" evidence="10">
    <location>
        <begin position="342"/>
        <end position="364"/>
    </location>
</feature>
<dbReference type="GO" id="GO:0000155">
    <property type="term" value="F:phosphorelay sensor kinase activity"/>
    <property type="evidence" value="ECO:0007669"/>
    <property type="project" value="InterPro"/>
</dbReference>
<evidence type="ECO:0000256" key="10">
    <source>
        <dbReference type="SAM" id="MobiDB-lite"/>
    </source>
</evidence>
<dbReference type="PANTHER" id="PTHR24421">
    <property type="entry name" value="NITRATE/NITRITE SENSOR PROTEIN NARX-RELATED"/>
    <property type="match status" value="1"/>
</dbReference>
<feature type="transmembrane region" description="Helical" evidence="11">
    <location>
        <begin position="67"/>
        <end position="84"/>
    </location>
</feature>
<dbReference type="RefSeq" id="WP_307243491.1">
    <property type="nucleotide sequence ID" value="NZ_JAUSUZ010000001.1"/>
</dbReference>
<dbReference type="Pfam" id="PF23539">
    <property type="entry name" value="DUF7134"/>
    <property type="match status" value="1"/>
</dbReference>
<keyword evidence="7" id="KW-0067">ATP-binding</keyword>
<name>A0AAE3W5I0_9ACTN</name>
<feature type="transmembrane region" description="Helical" evidence="11">
    <location>
        <begin position="44"/>
        <end position="60"/>
    </location>
</feature>
<evidence type="ECO:0000256" key="11">
    <source>
        <dbReference type="SAM" id="Phobius"/>
    </source>
</evidence>
<evidence type="ECO:0000313" key="15">
    <source>
        <dbReference type="EMBL" id="MDQ0368755.1"/>
    </source>
</evidence>
<evidence type="ECO:0000256" key="7">
    <source>
        <dbReference type="ARBA" id="ARBA00022840"/>
    </source>
</evidence>
<accession>A0AAE3W5I0</accession>
<keyword evidence="16" id="KW-1185">Reference proteome</keyword>
<feature type="transmembrane region" description="Helical" evidence="11">
    <location>
        <begin position="90"/>
        <end position="107"/>
    </location>
</feature>
<dbReference type="InterPro" id="IPR055558">
    <property type="entry name" value="DUF7134"/>
</dbReference>
<evidence type="ECO:0000256" key="3">
    <source>
        <dbReference type="ARBA" id="ARBA00022553"/>
    </source>
</evidence>